<sequence>MTDGAKQGNCFHISSRSRLSFFFFFHLSIFDYLCILLVISLFFFFCIRDAALFSTCCMLEWVAFVVQRMDNVREYSVGREKIRFNFEELHGSLG</sequence>
<keyword evidence="1" id="KW-0472">Membrane</keyword>
<feature type="transmembrane region" description="Helical" evidence="1">
    <location>
        <begin position="21"/>
        <end position="44"/>
    </location>
</feature>
<keyword evidence="1" id="KW-0812">Transmembrane</keyword>
<protein>
    <submittedName>
        <fullName evidence="2">Uncharacterized protein</fullName>
    </submittedName>
</protein>
<comment type="caution">
    <text evidence="2">The sequence shown here is derived from an EMBL/GenBank/DDBJ whole genome shotgun (WGS) entry which is preliminary data.</text>
</comment>
<organism evidence="2 3">
    <name type="scientific">Aspergillus cavernicola</name>
    <dbReference type="NCBI Taxonomy" id="176166"/>
    <lineage>
        <taxon>Eukaryota</taxon>
        <taxon>Fungi</taxon>
        <taxon>Dikarya</taxon>
        <taxon>Ascomycota</taxon>
        <taxon>Pezizomycotina</taxon>
        <taxon>Eurotiomycetes</taxon>
        <taxon>Eurotiomycetidae</taxon>
        <taxon>Eurotiales</taxon>
        <taxon>Aspergillaceae</taxon>
        <taxon>Aspergillus</taxon>
        <taxon>Aspergillus subgen. Nidulantes</taxon>
    </lineage>
</organism>
<evidence type="ECO:0000313" key="3">
    <source>
        <dbReference type="Proteomes" id="UP001610335"/>
    </source>
</evidence>
<reference evidence="2 3" key="1">
    <citation type="submission" date="2024-07" db="EMBL/GenBank/DDBJ databases">
        <title>Section-level genome sequencing and comparative genomics of Aspergillus sections Usti and Cavernicolus.</title>
        <authorList>
            <consortium name="Lawrence Berkeley National Laboratory"/>
            <person name="Nybo J.L."/>
            <person name="Vesth T.C."/>
            <person name="Theobald S."/>
            <person name="Frisvad J.C."/>
            <person name="Larsen T.O."/>
            <person name="Kjaerboelling I."/>
            <person name="Rothschild-Mancinelli K."/>
            <person name="Lyhne E.K."/>
            <person name="Kogle M.E."/>
            <person name="Barry K."/>
            <person name="Clum A."/>
            <person name="Na H."/>
            <person name="Ledsgaard L."/>
            <person name="Lin J."/>
            <person name="Lipzen A."/>
            <person name="Kuo A."/>
            <person name="Riley R."/>
            <person name="Mondo S."/>
            <person name="LaButti K."/>
            <person name="Haridas S."/>
            <person name="Pangalinan J."/>
            <person name="Salamov A.A."/>
            <person name="Simmons B.A."/>
            <person name="Magnuson J.K."/>
            <person name="Chen J."/>
            <person name="Drula E."/>
            <person name="Henrissat B."/>
            <person name="Wiebenga A."/>
            <person name="Lubbers R.J."/>
            <person name="Gomes A.C."/>
            <person name="Makela M.R."/>
            <person name="Stajich J."/>
            <person name="Grigoriev I.V."/>
            <person name="Mortensen U.H."/>
            <person name="De vries R.P."/>
            <person name="Baker S.E."/>
            <person name="Andersen M.R."/>
        </authorList>
    </citation>
    <scope>NUCLEOTIDE SEQUENCE [LARGE SCALE GENOMIC DNA]</scope>
    <source>
        <strain evidence="2 3">CBS 600.67</strain>
    </source>
</reference>
<dbReference type="Proteomes" id="UP001610335">
    <property type="component" value="Unassembled WGS sequence"/>
</dbReference>
<keyword evidence="1" id="KW-1133">Transmembrane helix</keyword>
<keyword evidence="3" id="KW-1185">Reference proteome</keyword>
<dbReference type="EMBL" id="JBFXLS010000058">
    <property type="protein sequence ID" value="KAL2822333.1"/>
    <property type="molecule type" value="Genomic_DNA"/>
</dbReference>
<gene>
    <name evidence="2" type="ORF">BDW59DRAFT_102841</name>
</gene>
<proteinExistence type="predicted"/>
<accession>A0ABR4I3J8</accession>
<evidence type="ECO:0000313" key="2">
    <source>
        <dbReference type="EMBL" id="KAL2822333.1"/>
    </source>
</evidence>
<evidence type="ECO:0000256" key="1">
    <source>
        <dbReference type="SAM" id="Phobius"/>
    </source>
</evidence>
<name>A0ABR4I3J8_9EURO</name>